<keyword evidence="6" id="KW-0007">Acetylation</keyword>
<evidence type="ECO:0000256" key="8">
    <source>
        <dbReference type="ARBA" id="ARBA00093361"/>
    </source>
</evidence>
<keyword evidence="12" id="KW-0472">Membrane</keyword>
<dbReference type="EMBL" id="JARQWQ010000040">
    <property type="protein sequence ID" value="KAK2559438.1"/>
    <property type="molecule type" value="Genomic_DNA"/>
</dbReference>
<evidence type="ECO:0000256" key="4">
    <source>
        <dbReference type="ARBA" id="ARBA00022691"/>
    </source>
</evidence>
<dbReference type="InterPro" id="IPR045330">
    <property type="entry name" value="TRM3/TARBP1"/>
</dbReference>
<comment type="caution">
    <text evidence="15">The sequence shown here is derived from an EMBL/GenBank/DDBJ whole genome shotgun (WGS) entry which is preliminary data.</text>
</comment>
<proteinExistence type="inferred from homology"/>
<comment type="similarity">
    <text evidence="1">Belongs to the class IV-like SAM-binding methyltransferase superfamily. RNA methyltransferase TrmH family.</text>
</comment>
<feature type="domain" description="TARBP1" evidence="14">
    <location>
        <begin position="271"/>
        <end position="356"/>
    </location>
</feature>
<gene>
    <name evidence="15" type="ORF">P5673_018073</name>
</gene>
<evidence type="ECO:0000256" key="1">
    <source>
        <dbReference type="ARBA" id="ARBA00007228"/>
    </source>
</evidence>
<evidence type="ECO:0000256" key="12">
    <source>
        <dbReference type="SAM" id="Phobius"/>
    </source>
</evidence>
<dbReference type="EC" id="2.1.1.34" evidence="9"/>
<evidence type="ECO:0000256" key="2">
    <source>
        <dbReference type="ARBA" id="ARBA00022603"/>
    </source>
</evidence>
<feature type="domain" description="tRNA/rRNA methyltransferase SpoU type" evidence="13">
    <location>
        <begin position="1497"/>
        <end position="1638"/>
    </location>
</feature>
<dbReference type="InterPro" id="IPR001537">
    <property type="entry name" value="SpoU_MeTrfase"/>
</dbReference>
<evidence type="ECO:0000256" key="9">
    <source>
        <dbReference type="ARBA" id="ARBA00093594"/>
    </source>
</evidence>
<feature type="transmembrane region" description="Helical" evidence="12">
    <location>
        <begin position="92"/>
        <end position="112"/>
    </location>
</feature>
<keyword evidence="3" id="KW-0808">Transferase</keyword>
<evidence type="ECO:0000313" key="15">
    <source>
        <dbReference type="EMBL" id="KAK2559438.1"/>
    </source>
</evidence>
<keyword evidence="4" id="KW-0949">S-adenosyl-L-methionine</keyword>
<dbReference type="PANTHER" id="PTHR12029:SF11">
    <property type="entry name" value="METHYLTRANSFERASE TARBP1-RELATED"/>
    <property type="match status" value="1"/>
</dbReference>
<comment type="catalytic activity">
    <reaction evidence="7">
        <text>guanosine(18) in tRNA + S-adenosyl-L-methionine = 2'-O-methylguanosine(18) in tRNA + S-adenosyl-L-homocysteine + H(+)</text>
        <dbReference type="Rhea" id="RHEA:20077"/>
        <dbReference type="Rhea" id="RHEA-COMP:10190"/>
        <dbReference type="Rhea" id="RHEA-COMP:10192"/>
        <dbReference type="ChEBI" id="CHEBI:15378"/>
        <dbReference type="ChEBI" id="CHEBI:57856"/>
        <dbReference type="ChEBI" id="CHEBI:59789"/>
        <dbReference type="ChEBI" id="CHEBI:74269"/>
        <dbReference type="ChEBI" id="CHEBI:74445"/>
        <dbReference type="EC" id="2.1.1.34"/>
    </reaction>
    <physiologicalReaction direction="left-to-right" evidence="7">
        <dbReference type="Rhea" id="RHEA:20078"/>
    </physiologicalReaction>
</comment>
<dbReference type="SUPFAM" id="SSF75217">
    <property type="entry name" value="alpha/beta knot"/>
    <property type="match status" value="1"/>
</dbReference>
<reference evidence="15" key="2">
    <citation type="journal article" date="2023" name="Science">
        <title>Genomic signatures of disease resistance in endangered staghorn corals.</title>
        <authorList>
            <person name="Vollmer S.V."/>
            <person name="Selwyn J.D."/>
            <person name="Despard B.A."/>
            <person name="Roesel C.L."/>
        </authorList>
    </citation>
    <scope>NUCLEOTIDE SEQUENCE</scope>
    <source>
        <strain evidence="15">K2</strain>
    </source>
</reference>
<keyword evidence="16" id="KW-1185">Reference proteome</keyword>
<dbReference type="InterPro" id="IPR029028">
    <property type="entry name" value="Alpha/beta_knot_MTases"/>
</dbReference>
<evidence type="ECO:0000256" key="7">
    <source>
        <dbReference type="ARBA" id="ARBA00093266"/>
    </source>
</evidence>
<evidence type="ECO:0000256" key="6">
    <source>
        <dbReference type="ARBA" id="ARBA00022990"/>
    </source>
</evidence>
<dbReference type="InterPro" id="IPR044748">
    <property type="entry name" value="Trm3/TARBP1_C"/>
</dbReference>
<evidence type="ECO:0000256" key="10">
    <source>
        <dbReference type="ARBA" id="ARBA00093636"/>
    </source>
</evidence>
<dbReference type="Proteomes" id="UP001249851">
    <property type="component" value="Unassembled WGS sequence"/>
</dbReference>
<evidence type="ECO:0000259" key="13">
    <source>
        <dbReference type="Pfam" id="PF00588"/>
    </source>
</evidence>
<keyword evidence="12" id="KW-1133">Transmembrane helix</keyword>
<dbReference type="GO" id="GO:0030488">
    <property type="term" value="P:tRNA methylation"/>
    <property type="evidence" value="ECO:0007669"/>
    <property type="project" value="InterPro"/>
</dbReference>
<dbReference type="GO" id="GO:0141100">
    <property type="term" value="F:tRNA (guanine(18)-2'-O)-methyltransferase activity"/>
    <property type="evidence" value="ECO:0007669"/>
    <property type="project" value="UniProtKB-EC"/>
</dbReference>
<dbReference type="FunFam" id="3.40.1280.10:FF:000010">
    <property type="entry name" value="probable methyltransferase TARBP1"/>
    <property type="match status" value="1"/>
</dbReference>
<protein>
    <recommendedName>
        <fullName evidence="10">tRNA (guanosine(18)-2'-O)-methyltransferase TARBP1</fullName>
        <ecNumber evidence="9">2.1.1.34</ecNumber>
    </recommendedName>
    <alternativeName>
        <fullName evidence="11">TAR RNA-binding protein 1</fullName>
    </alternativeName>
</protein>
<dbReference type="PANTHER" id="PTHR12029">
    <property type="entry name" value="RNA METHYLTRANSFERASE"/>
    <property type="match status" value="1"/>
</dbReference>
<reference evidence="15" key="1">
    <citation type="journal article" date="2023" name="G3 (Bethesda)">
        <title>Whole genome assembly and annotation of the endangered Caribbean coral Acropora cervicornis.</title>
        <authorList>
            <person name="Selwyn J.D."/>
            <person name="Vollmer S.V."/>
        </authorList>
    </citation>
    <scope>NUCLEOTIDE SEQUENCE</scope>
    <source>
        <strain evidence="15">K2</strain>
    </source>
</reference>
<keyword evidence="5" id="KW-0694">RNA-binding</keyword>
<dbReference type="InterPro" id="IPR056921">
    <property type="entry name" value="TARBP1_dom"/>
</dbReference>
<dbReference type="Pfam" id="PF00588">
    <property type="entry name" value="SpoU_methylase"/>
    <property type="match status" value="1"/>
</dbReference>
<evidence type="ECO:0000256" key="3">
    <source>
        <dbReference type="ARBA" id="ARBA00022679"/>
    </source>
</evidence>
<dbReference type="GO" id="GO:0003723">
    <property type="term" value="F:RNA binding"/>
    <property type="evidence" value="ECO:0007669"/>
    <property type="project" value="UniProtKB-KW"/>
</dbReference>
<evidence type="ECO:0000256" key="5">
    <source>
        <dbReference type="ARBA" id="ARBA00022884"/>
    </source>
</evidence>
<organism evidence="15 16">
    <name type="scientific">Acropora cervicornis</name>
    <name type="common">Staghorn coral</name>
    <dbReference type="NCBI Taxonomy" id="6130"/>
    <lineage>
        <taxon>Eukaryota</taxon>
        <taxon>Metazoa</taxon>
        <taxon>Cnidaria</taxon>
        <taxon>Anthozoa</taxon>
        <taxon>Hexacorallia</taxon>
        <taxon>Scleractinia</taxon>
        <taxon>Astrocoeniina</taxon>
        <taxon>Acroporidae</taxon>
        <taxon>Acropora</taxon>
    </lineage>
</organism>
<dbReference type="Pfam" id="PF25050">
    <property type="entry name" value="TARBP1"/>
    <property type="match status" value="1"/>
</dbReference>
<sequence>MADLLQFVCENSDHSQISAVLKRFVQKRNSTIDLNFLESLKLVLTTLEKSQNLSEDFATEVVKDICWPILLESSSVKDATELSGNNRKMLHLCYDIAAFCFSIFPAALLGLFGDKSLQIFKNYLAEKSSTEENACAVSVALDLIGNLVKSDALNASEDSNVMIGEAGDRLFQQMLNLLPHATDVLCAKVTSLVLPRFLEFNTMERCEAIWAVLKQIAQNKESGCHIRMFDQTYAILCGLADFFYGQEKFCLFDKPEFWEVLQEGLVSNESLTRKRTMYLLKRALDVLDKWPCDLQVMSERGNNIFYWSSDHTESLRSTWQDYILFMETLDEKQAHIIKPVLTRISSVTDATKKTPNGVTMLDSSWVLTLYHKAAMHDNRFICRWALLDLLSVDLDSSPLLSTCYWGFLFGPLMNLLSEYSIYARVDEEARGHPPAVGSTVVAFFTNFAERLPVNKRQLFCAKLLSAVVRQEFSQVPLVFISRMLANLPPSQSWDSNSLISIRDIFPLFRTYNPHISSAIQSFLLKAVIRQADPTRVHWSDIGYFLSLLWKDCLRRGNSLWDATVSWIWKIGGVVDASPKTSNEIGLNINKYGSSNLFDHLSERLEAFLSNGTSELSSDDQEACSVVRLLVIGCDSQLNFSEISTSEKLVKDLFHQIVGVVQHASNHVYASELRTVRAAMILAGVLNHLNCKVKLVERESNDIAGEKKEIDRLLDILASLLRSAGADIFELLLRKLTATASTNTDSSFVFLDLSSELCEFATSSVHFESQGLDVYYRFIMNLMQNSKDVIQKKQLDRDQLSLNDWRSFAQSLKSLALSCSSLTAHPGPQSTHLGKDMLKIIVEFDLSSEFPTPQMMYPDRAHGGTKVETRTSVKKGWGRLVSEFLEAQWCCIRFFLEEFQHFEDLDGKFERFLEDLPEAALEALSLGSGQAVIPIMKCIQLLIPRMLCSGVPLCLQALESVWWTFQDRQKGDHFFFWRTLKEATQIFFNPCLLTLPREHPVSTLVCNYWGKLMALGEDRPGVLNHVIQPCCHFWSGLSSDKNAATLELTEKDRKKSMESHLDLLTEAFVFGPREKKTLRVTNYSLQYVYQLAKQRVVCAINMDELRDDTRVRVNAVNALVMLNPKDAIDRELLESVVRALIVKNAELVEEKRKSSINSYCHRRKHRVWQAILVTLSRLLEAEISESFAREVLDGMFDAILSDNQVSVRNYLQWGMIHILGRFPSLQPLLWEQLNYDVNRRGGSVSSFLVAAAQVGEFALPDSATQAAFFRRAFPVVLPWALASHVMVQAYAQVVLQKMWLTCQRQNLHDVVSDHALIKSCVSFLEQNNEGLRQKTRVLADFFFLDLHPYKDFSVQTLFETLPRLSGVTDEEWISPNVFTQGPLGVRVWKSSPAENAPHRLPLFNPDNTRLARVFSAPPFNYEENMGEQIKRRLLGGTVGKHGVQQTMDNVREHICEPQNGDVQKKITPWKVIPPDEEMISELQQQRMANLRKNAAGQLIVVASLIDKAPNLGGLCRTCEIFGVQTLVLGNIHVTEDAQFKSLSVSAAKWMNIEDVRTSELTSYLESMRHEGYTLIGVEQTANSKILTNYEFPEKSLLLLGNEKEGIPVELIQKLDACVEIPQVGIIRSLNVHVSGALLVWEYTRQRVLKGAT</sequence>
<dbReference type="CDD" id="cd18091">
    <property type="entry name" value="SpoU-like_TRM3-like"/>
    <property type="match status" value="1"/>
</dbReference>
<evidence type="ECO:0000259" key="14">
    <source>
        <dbReference type="Pfam" id="PF25050"/>
    </source>
</evidence>
<keyword evidence="2 15" id="KW-0489">Methyltransferase</keyword>
<dbReference type="InterPro" id="IPR016024">
    <property type="entry name" value="ARM-type_fold"/>
</dbReference>
<evidence type="ECO:0000313" key="16">
    <source>
        <dbReference type="Proteomes" id="UP001249851"/>
    </source>
</evidence>
<dbReference type="InterPro" id="IPR029026">
    <property type="entry name" value="tRNA_m1G_MTases_N"/>
</dbReference>
<name>A0AAD9QDU1_ACRCE</name>
<accession>A0AAD9QDU1</accession>
<keyword evidence="12" id="KW-0812">Transmembrane</keyword>
<dbReference type="Gene3D" id="3.40.1280.10">
    <property type="match status" value="1"/>
</dbReference>
<comment type="function">
    <text evidence="8">S-adenosyl-L-methionine-dependent 2'-O-ribose methyltransferase that catalyzes the formation of 2'-O-methylguanosine at position 18 (Gm18) in a subset of tRNA. Selectively mediates Gm18 methylation of tRNAGln-TTG/CTG and tRNASer-TGA/GCT. Gm18 modification can enhance the stability of modified tRNAs.</text>
</comment>
<evidence type="ECO:0000256" key="11">
    <source>
        <dbReference type="ARBA" id="ARBA00093656"/>
    </source>
</evidence>
<dbReference type="SUPFAM" id="SSF48371">
    <property type="entry name" value="ARM repeat"/>
    <property type="match status" value="1"/>
</dbReference>